<reference evidence="2" key="1">
    <citation type="submission" date="2016-08" db="EMBL/GenBank/DDBJ databases">
        <authorList>
            <person name="Seilhamer J.J."/>
        </authorList>
    </citation>
    <scope>NUCLEOTIDE SEQUENCE</scope>
    <source>
        <strain evidence="2">86-1</strain>
    </source>
</reference>
<protein>
    <submittedName>
        <fullName evidence="2">Uncharacterized protein</fullName>
    </submittedName>
</protein>
<proteinExistence type="predicted"/>
<dbReference type="AlphaFoldDB" id="A0A212L3B6"/>
<dbReference type="EMBL" id="FMJC01000002">
    <property type="protein sequence ID" value="SCM71996.1"/>
    <property type="molecule type" value="Genomic_DNA"/>
</dbReference>
<evidence type="ECO:0000256" key="1">
    <source>
        <dbReference type="SAM" id="MobiDB-lite"/>
    </source>
</evidence>
<sequence>MQIARCLKGAVSNIPASESETNRVLNPTLIRVLGGGGVGEGTLLQKGPSPTKFFQPPASRAFNT</sequence>
<feature type="region of interest" description="Disordered" evidence="1">
    <location>
        <begin position="45"/>
        <end position="64"/>
    </location>
</feature>
<accession>A0A212L3B6</accession>
<organism evidence="2">
    <name type="scientific">uncultured Desulfovibrio sp</name>
    <dbReference type="NCBI Taxonomy" id="167968"/>
    <lineage>
        <taxon>Bacteria</taxon>
        <taxon>Pseudomonadati</taxon>
        <taxon>Thermodesulfobacteriota</taxon>
        <taxon>Desulfovibrionia</taxon>
        <taxon>Desulfovibrionales</taxon>
        <taxon>Desulfovibrionaceae</taxon>
        <taxon>Desulfovibrio</taxon>
        <taxon>environmental samples</taxon>
    </lineage>
</organism>
<evidence type="ECO:0000313" key="2">
    <source>
        <dbReference type="EMBL" id="SCM71996.1"/>
    </source>
</evidence>
<name>A0A212L3B6_9BACT</name>
<gene>
    <name evidence="2" type="ORF">KL86DES1_20333</name>
</gene>